<dbReference type="GO" id="GO:0016672">
    <property type="term" value="F:oxidoreductase activity, acting on a sulfur group of donors, quinone or similar compound as acceptor"/>
    <property type="evidence" value="ECO:0007669"/>
    <property type="project" value="UniProtKB-UniRule"/>
</dbReference>
<comment type="PTM">
    <text evidence="5">Predicted to be exported by the Tat system. The position of the signal peptide cleavage has not been experimentally proven.</text>
</comment>
<proteinExistence type="inferred from homology"/>
<dbReference type="PROSITE" id="PS51318">
    <property type="entry name" value="TAT"/>
    <property type="match status" value="1"/>
</dbReference>
<dbReference type="PANTHER" id="PTHR43032:SF3">
    <property type="entry name" value="PROTEIN-METHIONINE-SULFOXIDE REDUCTASE CATALYTIC SUBUNIT MSRP"/>
    <property type="match status" value="1"/>
</dbReference>
<keyword evidence="1 5" id="KW-0500">Molybdenum</keyword>
<dbReference type="AlphaFoldDB" id="A0A254Q0E6"/>
<dbReference type="EC" id="1.8.5.-" evidence="5"/>
<dbReference type="EMBL" id="NGUO01000004">
    <property type="protein sequence ID" value="OWS72265.1"/>
    <property type="molecule type" value="Genomic_DNA"/>
</dbReference>
<dbReference type="GO" id="GO:0030091">
    <property type="term" value="P:protein repair"/>
    <property type="evidence" value="ECO:0007669"/>
    <property type="project" value="UniProtKB-UniRule"/>
</dbReference>
<name>A0A254Q0E6_9BURK</name>
<dbReference type="Gene3D" id="3.90.420.10">
    <property type="entry name" value="Oxidoreductase, molybdopterin-binding domain"/>
    <property type="match status" value="1"/>
</dbReference>
<feature type="domain" description="Oxidoreductase molybdopterin-binding" evidence="6">
    <location>
        <begin position="98"/>
        <end position="253"/>
    </location>
</feature>
<evidence type="ECO:0000256" key="5">
    <source>
        <dbReference type="HAMAP-Rule" id="MF_01206"/>
    </source>
</evidence>
<evidence type="ECO:0000313" key="7">
    <source>
        <dbReference type="EMBL" id="OWS72265.1"/>
    </source>
</evidence>
<evidence type="ECO:0000256" key="4">
    <source>
        <dbReference type="ARBA" id="ARBA00023002"/>
    </source>
</evidence>
<accession>A0A254Q0E6</accession>
<dbReference type="RefSeq" id="WP_088526935.1">
    <property type="nucleotide sequence ID" value="NZ_NGUO01000004.1"/>
</dbReference>
<sequence length="320" mass="36345">MFTNDPKRLSQEITPKTVFENRRELIKSAAAGAFGCALAPWFAREAMAANPQKLVATPNPAFMTKDELTSYKYVTTYNNFYEFGTDKSDPAAYAHTLQTRPWTVSIEGLVKKPVTLDIDALLKLAPMEERIYRMRCVEGWSMVIPWDGYSLSKLLNYVQPLGSAKYVEFISLADKKQMPGLGDNIIDWPYREGLRLDEAMNPLTLLTFGLYGEMLPKQNGAPVRIVVPWKYGFKSAKSIVKIRLTEEMPKTSWGRIAPREYGFYSNVNPLVDHPRWSQATERRIGDSKGIFAPKIKTEMFNGYGDQVASMYAGMDLKKLY</sequence>
<protein>
    <recommendedName>
        <fullName evidence="5">Protein-methionine-sulfoxide reductase catalytic subunit MsrP</fullName>
        <ecNumber evidence="5">1.8.5.-</ecNumber>
    </recommendedName>
</protein>
<comment type="subunit">
    <text evidence="5">Heterodimer of a catalytic subunit (MsrP) and a heme-binding subunit (MsrQ).</text>
</comment>
<dbReference type="HAMAP" id="MF_01206">
    <property type="entry name" value="MsrP"/>
    <property type="match status" value="1"/>
</dbReference>
<reference evidence="7 8" key="1">
    <citation type="submission" date="2017-05" db="EMBL/GenBank/DDBJ databases">
        <title>Polynucleobacter sp. MWH-K35W1 isolated from the permanently anoxic monimolimnion of a meromictic lake.</title>
        <authorList>
            <person name="Hahn M.W."/>
        </authorList>
    </citation>
    <scope>NUCLEOTIDE SEQUENCE [LARGE SCALE GENOMIC DNA]</scope>
    <source>
        <strain evidence="7 8">MWH-K35W1</strain>
    </source>
</reference>
<evidence type="ECO:0000256" key="2">
    <source>
        <dbReference type="ARBA" id="ARBA00022723"/>
    </source>
</evidence>
<feature type="binding site" evidence="5">
    <location>
        <position position="219"/>
    </location>
    <ligand>
        <name>Mo-molybdopterin</name>
        <dbReference type="ChEBI" id="CHEBI:71302"/>
    </ligand>
</feature>
<comment type="similarity">
    <text evidence="5">Belongs to the MsrP family.</text>
</comment>
<dbReference type="GO" id="GO:0043546">
    <property type="term" value="F:molybdopterin cofactor binding"/>
    <property type="evidence" value="ECO:0007669"/>
    <property type="project" value="UniProtKB-UniRule"/>
</dbReference>
<comment type="function">
    <text evidence="5">Part of the MsrPQ system that repairs oxidized periplasmic proteins containing methionine sulfoxide residues (Met-O), using respiratory chain electrons. Thus protects these proteins from oxidative-stress damage caused by reactive species of oxygen and chlorine generated by the host defense mechanisms. MsrPQ is essential for the maintenance of envelope integrity under bleach stress, rescuing a wide series of structurally unrelated periplasmic proteins from methionine oxidation. The catalytic subunit MsrP is non-stereospecific, being able to reduce both (R-) and (S-) diastereoisomers of methionine sulfoxide.</text>
</comment>
<comment type="catalytic activity">
    <reaction evidence="5">
        <text>L-methionyl-[protein] + a quinone + H2O = L-methionyl-(S)-S-oxide-[protein] + a quinol</text>
        <dbReference type="Rhea" id="RHEA:51292"/>
        <dbReference type="Rhea" id="RHEA-COMP:12313"/>
        <dbReference type="Rhea" id="RHEA-COMP:12315"/>
        <dbReference type="ChEBI" id="CHEBI:15377"/>
        <dbReference type="ChEBI" id="CHEBI:16044"/>
        <dbReference type="ChEBI" id="CHEBI:24646"/>
        <dbReference type="ChEBI" id="CHEBI:44120"/>
        <dbReference type="ChEBI" id="CHEBI:132124"/>
    </reaction>
</comment>
<evidence type="ECO:0000256" key="3">
    <source>
        <dbReference type="ARBA" id="ARBA00022729"/>
    </source>
</evidence>
<comment type="catalytic activity">
    <reaction evidence="5">
        <text>L-methionyl-[protein] + a quinone + H2O = L-methionyl-(R)-S-oxide-[protein] + a quinol</text>
        <dbReference type="Rhea" id="RHEA:51296"/>
        <dbReference type="Rhea" id="RHEA-COMP:12313"/>
        <dbReference type="Rhea" id="RHEA-COMP:12314"/>
        <dbReference type="ChEBI" id="CHEBI:15377"/>
        <dbReference type="ChEBI" id="CHEBI:16044"/>
        <dbReference type="ChEBI" id="CHEBI:24646"/>
        <dbReference type="ChEBI" id="CHEBI:45764"/>
        <dbReference type="ChEBI" id="CHEBI:132124"/>
    </reaction>
</comment>
<dbReference type="GO" id="GO:0046872">
    <property type="term" value="F:metal ion binding"/>
    <property type="evidence" value="ECO:0007669"/>
    <property type="project" value="UniProtKB-KW"/>
</dbReference>
<keyword evidence="8" id="KW-1185">Reference proteome</keyword>
<evidence type="ECO:0000313" key="8">
    <source>
        <dbReference type="Proteomes" id="UP000198104"/>
    </source>
</evidence>
<dbReference type="InterPro" id="IPR006311">
    <property type="entry name" value="TAT_signal"/>
</dbReference>
<keyword evidence="4 5" id="KW-0560">Oxidoreductase</keyword>
<dbReference type="InterPro" id="IPR036374">
    <property type="entry name" value="OxRdtase_Mopterin-bd_sf"/>
</dbReference>
<gene>
    <name evidence="5" type="primary">msrP</name>
    <name evidence="7" type="ORF">CBI30_03495</name>
</gene>
<dbReference type="Pfam" id="PF00174">
    <property type="entry name" value="Oxidored_molyb"/>
    <property type="match status" value="1"/>
</dbReference>
<comment type="cofactor">
    <cofactor evidence="5">
        <name>Mo-molybdopterin</name>
        <dbReference type="ChEBI" id="CHEBI:71302"/>
    </cofactor>
    <text evidence="5">Binds 1 Mo-molybdopterin (Mo-MPT) cofactor per subunit.</text>
</comment>
<dbReference type="SUPFAM" id="SSF56524">
    <property type="entry name" value="Oxidoreductase molybdopterin-binding domain"/>
    <property type="match status" value="1"/>
</dbReference>
<feature type="binding site" evidence="5">
    <location>
        <begin position="235"/>
        <end position="237"/>
    </location>
    <ligand>
        <name>Mo-molybdopterin</name>
        <dbReference type="ChEBI" id="CHEBI:71302"/>
    </ligand>
</feature>
<feature type="binding site" evidence="5">
    <location>
        <position position="171"/>
    </location>
    <ligand>
        <name>Mo-molybdopterin</name>
        <dbReference type="ChEBI" id="CHEBI:71302"/>
    </ligand>
</feature>
<keyword evidence="2 5" id="KW-0479">Metal-binding</keyword>
<dbReference type="PANTHER" id="PTHR43032">
    <property type="entry name" value="PROTEIN-METHIONINE-SULFOXIDE REDUCTASE"/>
    <property type="match status" value="1"/>
</dbReference>
<evidence type="ECO:0000259" key="6">
    <source>
        <dbReference type="Pfam" id="PF00174"/>
    </source>
</evidence>
<dbReference type="NCBIfam" id="NF003767">
    <property type="entry name" value="PRK05363.1"/>
    <property type="match status" value="1"/>
</dbReference>
<dbReference type="InterPro" id="IPR022867">
    <property type="entry name" value="MsrP"/>
</dbReference>
<dbReference type="Proteomes" id="UP000198104">
    <property type="component" value="Unassembled WGS sequence"/>
</dbReference>
<dbReference type="InterPro" id="IPR000572">
    <property type="entry name" value="OxRdtase_Mopterin-bd_dom"/>
</dbReference>
<keyword evidence="3 5" id="KW-0732">Signal</keyword>
<dbReference type="OrthoDB" id="9795587at2"/>
<organism evidence="7 8">
    <name type="scientific">Polynucleobacter aenigmaticus</name>
    <dbReference type="NCBI Taxonomy" id="1743164"/>
    <lineage>
        <taxon>Bacteria</taxon>
        <taxon>Pseudomonadati</taxon>
        <taxon>Pseudomonadota</taxon>
        <taxon>Betaproteobacteria</taxon>
        <taxon>Burkholderiales</taxon>
        <taxon>Burkholderiaceae</taxon>
        <taxon>Polynucleobacter</taxon>
    </lineage>
</organism>
<feature type="binding site" evidence="5">
    <location>
        <position position="78"/>
    </location>
    <ligand>
        <name>Mo-molybdopterin</name>
        <dbReference type="ChEBI" id="CHEBI:71302"/>
    </ligand>
</feature>
<feature type="binding site" evidence="5">
    <location>
        <begin position="81"/>
        <end position="82"/>
    </location>
    <ligand>
        <name>Mo-molybdopterin</name>
        <dbReference type="ChEBI" id="CHEBI:71302"/>
    </ligand>
</feature>
<evidence type="ECO:0000256" key="1">
    <source>
        <dbReference type="ARBA" id="ARBA00022505"/>
    </source>
</evidence>
<feature type="binding site" evidence="5">
    <location>
        <position position="136"/>
    </location>
    <ligand>
        <name>Mo-molybdopterin</name>
        <dbReference type="ChEBI" id="CHEBI:71302"/>
    </ligand>
    <ligandPart>
        <name>Mo</name>
        <dbReference type="ChEBI" id="CHEBI:28685"/>
    </ligandPart>
</feature>
<feature type="binding site" evidence="5">
    <location>
        <position position="224"/>
    </location>
    <ligand>
        <name>Mo-molybdopterin</name>
        <dbReference type="ChEBI" id="CHEBI:71302"/>
    </ligand>
</feature>
<comment type="caution">
    <text evidence="7">The sequence shown here is derived from an EMBL/GenBank/DDBJ whole genome shotgun (WGS) entry which is preliminary data.</text>
</comment>